<dbReference type="CDD" id="cd01647">
    <property type="entry name" value="RT_LTR"/>
    <property type="match status" value="1"/>
</dbReference>
<accession>A0A183SHB7</accession>
<evidence type="ECO:0000259" key="4">
    <source>
        <dbReference type="Pfam" id="PF23309"/>
    </source>
</evidence>
<name>A0A183SHB7_SCHSO</name>
<feature type="domain" description="Reverse transcriptase/retrotransposon-derived protein RNase H-like" evidence="3">
    <location>
        <begin position="324"/>
        <end position="369"/>
    </location>
</feature>
<organism evidence="7">
    <name type="scientific">Schistocephalus solidus</name>
    <name type="common">Tapeworm</name>
    <dbReference type="NCBI Taxonomy" id="70667"/>
    <lineage>
        <taxon>Eukaryota</taxon>
        <taxon>Metazoa</taxon>
        <taxon>Spiralia</taxon>
        <taxon>Lophotrochozoa</taxon>
        <taxon>Platyhelminthes</taxon>
        <taxon>Cestoda</taxon>
        <taxon>Eucestoda</taxon>
        <taxon>Diphyllobothriidea</taxon>
        <taxon>Diphyllobothriidae</taxon>
        <taxon>Schistocephalus</taxon>
    </lineage>
</organism>
<dbReference type="InterPro" id="IPR041577">
    <property type="entry name" value="RT_RNaseH_2"/>
</dbReference>
<dbReference type="InterPro" id="IPR055510">
    <property type="entry name" value="DUF7083"/>
</dbReference>
<evidence type="ECO:0000259" key="2">
    <source>
        <dbReference type="Pfam" id="PF00078"/>
    </source>
</evidence>
<dbReference type="STRING" id="70667.A0A183SHB7"/>
<dbReference type="SUPFAM" id="SSF56672">
    <property type="entry name" value="DNA/RNA polymerases"/>
    <property type="match status" value="1"/>
</dbReference>
<dbReference type="InterPro" id="IPR043128">
    <property type="entry name" value="Rev_trsase/Diguanyl_cyclase"/>
</dbReference>
<dbReference type="PANTHER" id="PTHR37984">
    <property type="entry name" value="PROTEIN CBG26694"/>
    <property type="match status" value="1"/>
</dbReference>
<dbReference type="EMBL" id="UYSU01032595">
    <property type="protein sequence ID" value="VDL90000.1"/>
    <property type="molecule type" value="Genomic_DNA"/>
</dbReference>
<dbReference type="Gene3D" id="3.10.10.10">
    <property type="entry name" value="HIV Type 1 Reverse Transcriptase, subunit A, domain 1"/>
    <property type="match status" value="1"/>
</dbReference>
<keyword evidence="6" id="KW-1185">Reference proteome</keyword>
<reference evidence="7" key="1">
    <citation type="submission" date="2016-06" db="UniProtKB">
        <authorList>
            <consortium name="WormBaseParasite"/>
        </authorList>
    </citation>
    <scope>IDENTIFICATION</scope>
</reference>
<evidence type="ECO:0000313" key="7">
    <source>
        <dbReference type="WBParaSite" id="SSLN_0000372701-mRNA-1"/>
    </source>
</evidence>
<gene>
    <name evidence="5" type="ORF">SSLN_LOCUS3615</name>
</gene>
<keyword evidence="1" id="KW-0511">Multifunctional enzyme</keyword>
<protein>
    <submittedName>
        <fullName evidence="7">RT_RNaseH_2 domain-containing protein</fullName>
    </submittedName>
</protein>
<dbReference type="InterPro" id="IPR043502">
    <property type="entry name" value="DNA/RNA_pol_sf"/>
</dbReference>
<feature type="domain" description="DUF7083" evidence="4">
    <location>
        <begin position="34"/>
        <end position="120"/>
    </location>
</feature>
<evidence type="ECO:0000259" key="3">
    <source>
        <dbReference type="Pfam" id="PF17919"/>
    </source>
</evidence>
<dbReference type="InterPro" id="IPR000477">
    <property type="entry name" value="RT_dom"/>
</dbReference>
<dbReference type="Pfam" id="PF00078">
    <property type="entry name" value="RVT_1"/>
    <property type="match status" value="1"/>
</dbReference>
<evidence type="ECO:0000256" key="1">
    <source>
        <dbReference type="ARBA" id="ARBA00023268"/>
    </source>
</evidence>
<dbReference type="Proteomes" id="UP000275846">
    <property type="component" value="Unassembled WGS sequence"/>
</dbReference>
<evidence type="ECO:0000313" key="6">
    <source>
        <dbReference type="Proteomes" id="UP000275846"/>
    </source>
</evidence>
<feature type="domain" description="Reverse transcriptase" evidence="2">
    <location>
        <begin position="224"/>
        <end position="293"/>
    </location>
</feature>
<dbReference type="Gene3D" id="3.30.70.270">
    <property type="match status" value="1"/>
</dbReference>
<proteinExistence type="predicted"/>
<dbReference type="WBParaSite" id="SSLN_0000372701-mRNA-1">
    <property type="protein sequence ID" value="SSLN_0000372701-mRNA-1"/>
    <property type="gene ID" value="SSLN_0000372701"/>
</dbReference>
<sequence length="369" mass="41770">MLQEQLKLMDVLTVKLYSSSMGQSSAASGSQFVDQIDDTLTEFFYDPQVHVTFESWYKLYDDLSSVKLVVQDKAWKVRLLLHKLGRAEDERNANFFLSKNPREIPLTDTLKTLSQIFDKQSSLFNTQLQCLQLCKRESYDLITQIVFRPKRALPYAALSLFDSKMKRLVELGFLPPVSYSTWAAPIIVVKKPNGSIRIFADFSFGLNATLTVNCYPLPVTFDLFTLLNGDTCFAKLHIADAYLQIEIARESREALMVNTKRGLLQYTRLPFGVKTNPALFQQTINAMLSGIPGTTGYYSAFPPLLHYLRAPLKRLLQKDAPWCWSHDCEKAFVQLKSLLSSDWLLTHYDPTLVVIFAVGASNHGVGGVI</sequence>
<dbReference type="OrthoDB" id="10055277at2759"/>
<dbReference type="PANTHER" id="PTHR37984:SF5">
    <property type="entry name" value="PROTEIN NYNRIN-LIKE"/>
    <property type="match status" value="1"/>
</dbReference>
<dbReference type="AlphaFoldDB" id="A0A183SHB7"/>
<reference evidence="5 6" key="2">
    <citation type="submission" date="2018-11" db="EMBL/GenBank/DDBJ databases">
        <authorList>
            <consortium name="Pathogen Informatics"/>
        </authorList>
    </citation>
    <scope>NUCLEOTIDE SEQUENCE [LARGE SCALE GENOMIC DNA]</scope>
    <source>
        <strain evidence="5 6">NST_G2</strain>
    </source>
</reference>
<dbReference type="Pfam" id="PF17919">
    <property type="entry name" value="RT_RNaseH_2"/>
    <property type="match status" value="1"/>
</dbReference>
<dbReference type="InterPro" id="IPR050951">
    <property type="entry name" value="Retrovirus_Pol_polyprotein"/>
</dbReference>
<dbReference type="Pfam" id="PF23309">
    <property type="entry name" value="DUF7083"/>
    <property type="match status" value="1"/>
</dbReference>
<dbReference type="GO" id="GO:0003824">
    <property type="term" value="F:catalytic activity"/>
    <property type="evidence" value="ECO:0007669"/>
    <property type="project" value="UniProtKB-KW"/>
</dbReference>
<evidence type="ECO:0000313" key="5">
    <source>
        <dbReference type="EMBL" id="VDL90000.1"/>
    </source>
</evidence>